<dbReference type="CDD" id="cd05966">
    <property type="entry name" value="ACS"/>
    <property type="match status" value="1"/>
</dbReference>
<dbReference type="EMBL" id="BPLQ01010497">
    <property type="protein sequence ID" value="GIY51129.1"/>
    <property type="molecule type" value="Genomic_DNA"/>
</dbReference>
<dbReference type="AlphaFoldDB" id="A0AAV4U050"/>
<dbReference type="InterPro" id="IPR000873">
    <property type="entry name" value="AMP-dep_synth/lig_dom"/>
</dbReference>
<dbReference type="EC" id="6.2.1.1" evidence="5"/>
<evidence type="ECO:0000256" key="1">
    <source>
        <dbReference type="ARBA" id="ARBA00006432"/>
    </source>
</evidence>
<dbReference type="InterPro" id="IPR011904">
    <property type="entry name" value="Ac_CoA_lig"/>
</dbReference>
<feature type="domain" description="AMP-binding enzyme C-terminal" evidence="8">
    <location>
        <begin position="451"/>
        <end position="529"/>
    </location>
</feature>
<keyword evidence="4 5" id="KW-0067">ATP-binding</keyword>
<dbReference type="PANTHER" id="PTHR24095:SF244">
    <property type="entry name" value="ACETYL-COENZYME A SYNTHETASE"/>
    <property type="match status" value="1"/>
</dbReference>
<dbReference type="SUPFAM" id="SSF56801">
    <property type="entry name" value="Acetyl-CoA synthetase-like"/>
    <property type="match status" value="1"/>
</dbReference>
<evidence type="ECO:0000256" key="4">
    <source>
        <dbReference type="ARBA" id="ARBA00022840"/>
    </source>
</evidence>
<comment type="catalytic activity">
    <reaction evidence="5">
        <text>acetate + ATP + CoA = acetyl-CoA + AMP + diphosphate</text>
        <dbReference type="Rhea" id="RHEA:23176"/>
        <dbReference type="ChEBI" id="CHEBI:30089"/>
        <dbReference type="ChEBI" id="CHEBI:30616"/>
        <dbReference type="ChEBI" id="CHEBI:33019"/>
        <dbReference type="ChEBI" id="CHEBI:57287"/>
        <dbReference type="ChEBI" id="CHEBI:57288"/>
        <dbReference type="ChEBI" id="CHEBI:456215"/>
        <dbReference type="EC" id="6.2.1.1"/>
    </reaction>
</comment>
<feature type="transmembrane region" description="Helical" evidence="6">
    <location>
        <begin position="44"/>
        <end position="66"/>
    </location>
</feature>
<keyword evidence="6" id="KW-0812">Transmembrane</keyword>
<keyword evidence="6" id="KW-1133">Transmembrane helix</keyword>
<dbReference type="InterPro" id="IPR020845">
    <property type="entry name" value="AMP-binding_CS"/>
</dbReference>
<dbReference type="FunFam" id="3.30.300.30:FF:000004">
    <property type="entry name" value="Acetyl-coenzyme A synthetase"/>
    <property type="match status" value="1"/>
</dbReference>
<reference evidence="9 10" key="1">
    <citation type="submission" date="2021-06" db="EMBL/GenBank/DDBJ databases">
        <title>Caerostris darwini draft genome.</title>
        <authorList>
            <person name="Kono N."/>
            <person name="Arakawa K."/>
        </authorList>
    </citation>
    <scope>NUCLEOTIDE SEQUENCE [LARGE SCALE GENOMIC DNA]</scope>
</reference>
<dbReference type="GO" id="GO:0003987">
    <property type="term" value="F:acetate-CoA ligase activity"/>
    <property type="evidence" value="ECO:0007669"/>
    <property type="project" value="UniProtKB-UniRule"/>
</dbReference>
<dbReference type="GO" id="GO:0019427">
    <property type="term" value="P:acetyl-CoA biosynthetic process from acetate"/>
    <property type="evidence" value="ECO:0007669"/>
    <property type="project" value="InterPro"/>
</dbReference>
<dbReference type="InterPro" id="IPR025110">
    <property type="entry name" value="AMP-bd_C"/>
</dbReference>
<evidence type="ECO:0000256" key="2">
    <source>
        <dbReference type="ARBA" id="ARBA00022598"/>
    </source>
</evidence>
<dbReference type="Pfam" id="PF00501">
    <property type="entry name" value="AMP-binding"/>
    <property type="match status" value="1"/>
</dbReference>
<evidence type="ECO:0000259" key="7">
    <source>
        <dbReference type="Pfam" id="PF00501"/>
    </source>
</evidence>
<dbReference type="PANTHER" id="PTHR24095">
    <property type="entry name" value="ACETYL-COENZYME A SYNTHETASE"/>
    <property type="match status" value="1"/>
</dbReference>
<keyword evidence="3 5" id="KW-0547">Nucleotide-binding</keyword>
<dbReference type="GO" id="GO:0005524">
    <property type="term" value="F:ATP binding"/>
    <property type="evidence" value="ECO:0007669"/>
    <property type="project" value="UniProtKB-UniRule"/>
</dbReference>
<dbReference type="InterPro" id="IPR045851">
    <property type="entry name" value="AMP-bd_C_sf"/>
</dbReference>
<evidence type="ECO:0000256" key="6">
    <source>
        <dbReference type="SAM" id="Phobius"/>
    </source>
</evidence>
<dbReference type="NCBIfam" id="TIGR02188">
    <property type="entry name" value="Ac_CoA_lig_AcsA"/>
    <property type="match status" value="1"/>
</dbReference>
<sequence>MFKHMKEGNDGRLTKSITYSQLKDEVCKFANVLKLKGVKKGDRVAIYMPMILELVVAMLACARIGAVHSIVFGGYSAESLAERILDAQANILVTADGGLRGEKLVNLKAVAENAIDICIKGQHTLKAVIVVRHLEMTENDINIERGWKHGGMVSFYDEDMVGMPTECTPEWMKGEDPLFILYTSGSTGKPKGIVHTTAGYMLYAHVTFQFIFNYHPERDIYFCTADIGWITGHTYVTYGPLLTAATSVMFEGVPFYPNPSRFWDIIDKYRVTVFYTAPTAIRSLMRLGDSHVKSTSRASLRTLGSVGEPIDPDTWEWYFKVVGNSRCPIVDTYWQTETGGIVITPLSGPTPLKPGSATFPFFGVVPNIISEEGVALEGPAEGYLAFDRPWPGMMRNIHGSYERFAEAYFSRFPGYYCTGDGARRDADNYHWVTGRIDDMLNVSGHLLSTAKVESALLTHPDIVEAAVVGAPHPIKGQCIYCFIVLKEGQKYTADTEKALKKEVRYWIGPFATPEYLHVAQGLPKTRSGKIMRRILRKIAANDRNLGDLTSLADASVIEPLFNSNPTLGNN</sequence>
<dbReference type="Gene3D" id="3.30.300.30">
    <property type="match status" value="1"/>
</dbReference>
<evidence type="ECO:0000313" key="9">
    <source>
        <dbReference type="EMBL" id="GIY51129.1"/>
    </source>
</evidence>
<keyword evidence="6" id="KW-0472">Membrane</keyword>
<dbReference type="Gene3D" id="3.40.50.12780">
    <property type="entry name" value="N-terminal domain of ligase-like"/>
    <property type="match status" value="1"/>
</dbReference>
<organism evidence="9 10">
    <name type="scientific">Caerostris darwini</name>
    <dbReference type="NCBI Taxonomy" id="1538125"/>
    <lineage>
        <taxon>Eukaryota</taxon>
        <taxon>Metazoa</taxon>
        <taxon>Ecdysozoa</taxon>
        <taxon>Arthropoda</taxon>
        <taxon>Chelicerata</taxon>
        <taxon>Arachnida</taxon>
        <taxon>Araneae</taxon>
        <taxon>Araneomorphae</taxon>
        <taxon>Entelegynae</taxon>
        <taxon>Araneoidea</taxon>
        <taxon>Araneidae</taxon>
        <taxon>Caerostris</taxon>
    </lineage>
</organism>
<dbReference type="PROSITE" id="PS00455">
    <property type="entry name" value="AMP_BINDING"/>
    <property type="match status" value="1"/>
</dbReference>
<accession>A0AAV4U050</accession>
<dbReference type="NCBIfam" id="NF001208">
    <property type="entry name" value="PRK00174.1"/>
    <property type="match status" value="1"/>
</dbReference>
<dbReference type="Pfam" id="PF13193">
    <property type="entry name" value="AMP-binding_C"/>
    <property type="match status" value="1"/>
</dbReference>
<evidence type="ECO:0000259" key="8">
    <source>
        <dbReference type="Pfam" id="PF13193"/>
    </source>
</evidence>
<keyword evidence="2 5" id="KW-0436">Ligase</keyword>
<keyword evidence="10" id="KW-1185">Reference proteome</keyword>
<proteinExistence type="inferred from homology"/>
<comment type="caution">
    <text evidence="9">The sequence shown here is derived from an EMBL/GenBank/DDBJ whole genome shotgun (WGS) entry which is preliminary data.</text>
</comment>
<protein>
    <recommendedName>
        <fullName evidence="5">Acetyl-coenzyme A synthetase</fullName>
        <ecNumber evidence="5">6.2.1.1</ecNumber>
    </recommendedName>
</protein>
<feature type="domain" description="AMP-dependent synthetase/ligase" evidence="7">
    <location>
        <begin position="15"/>
        <end position="394"/>
    </location>
</feature>
<evidence type="ECO:0000313" key="10">
    <source>
        <dbReference type="Proteomes" id="UP001054837"/>
    </source>
</evidence>
<name>A0AAV4U050_9ARAC</name>
<dbReference type="InterPro" id="IPR042099">
    <property type="entry name" value="ANL_N_sf"/>
</dbReference>
<evidence type="ECO:0000256" key="5">
    <source>
        <dbReference type="RuleBase" id="RU361147"/>
    </source>
</evidence>
<dbReference type="FunFam" id="3.40.50.12780:FF:000001">
    <property type="entry name" value="Acetyl-coenzyme A synthetase"/>
    <property type="match status" value="1"/>
</dbReference>
<dbReference type="Proteomes" id="UP001054837">
    <property type="component" value="Unassembled WGS sequence"/>
</dbReference>
<comment type="similarity">
    <text evidence="1 5">Belongs to the ATP-dependent AMP-binding enzyme family.</text>
</comment>
<dbReference type="GO" id="GO:0016208">
    <property type="term" value="F:AMP binding"/>
    <property type="evidence" value="ECO:0007669"/>
    <property type="project" value="InterPro"/>
</dbReference>
<evidence type="ECO:0000256" key="3">
    <source>
        <dbReference type="ARBA" id="ARBA00022741"/>
    </source>
</evidence>
<gene>
    <name evidence="9" type="primary">Acss2</name>
    <name evidence="9" type="ORF">CDAR_489341</name>
</gene>